<comment type="caution">
    <text evidence="6">The sequence shown here is derived from an EMBL/GenBank/DDBJ whole genome shotgun (WGS) entry which is preliminary data.</text>
</comment>
<dbReference type="FunFam" id="3.40.50.11320:FF:000002">
    <property type="entry name" value="Carboxypeptidase"/>
    <property type="match status" value="1"/>
</dbReference>
<keyword evidence="5" id="KW-0121">Carboxypeptidase</keyword>
<dbReference type="InterPro" id="IPR001563">
    <property type="entry name" value="Peptidase_S10"/>
</dbReference>
<keyword evidence="4" id="KW-0325">Glycoprotein</keyword>
<dbReference type="Gene3D" id="6.10.250.940">
    <property type="match status" value="1"/>
</dbReference>
<reference evidence="6 7" key="1">
    <citation type="journal article" date="2024" name="Nat. Commun.">
        <title>Phylogenomics reveals the evolutionary origins of lichenization in chlorophyte algae.</title>
        <authorList>
            <person name="Puginier C."/>
            <person name="Libourel C."/>
            <person name="Otte J."/>
            <person name="Skaloud P."/>
            <person name="Haon M."/>
            <person name="Grisel S."/>
            <person name="Petersen M."/>
            <person name="Berrin J.G."/>
            <person name="Delaux P.M."/>
            <person name="Dal Grande F."/>
            <person name="Keller J."/>
        </authorList>
    </citation>
    <scope>NUCLEOTIDE SEQUENCE [LARGE SCALE GENOMIC DNA]</scope>
    <source>
        <strain evidence="6 7">SAG 245.80</strain>
    </source>
</reference>
<dbReference type="InterPro" id="IPR033124">
    <property type="entry name" value="Ser_caboxypep_his_AS"/>
</dbReference>
<dbReference type="Gene3D" id="3.40.50.1820">
    <property type="entry name" value="alpha/beta hydrolase"/>
    <property type="match status" value="1"/>
</dbReference>
<evidence type="ECO:0000313" key="7">
    <source>
        <dbReference type="Proteomes" id="UP001445335"/>
    </source>
</evidence>
<dbReference type="AlphaFoldDB" id="A0AAW1S1F1"/>
<dbReference type="PANTHER" id="PTHR11802:SF201">
    <property type="entry name" value="CARBOXYPEPTIDASE"/>
    <property type="match status" value="1"/>
</dbReference>
<keyword evidence="7" id="KW-1185">Reference proteome</keyword>
<dbReference type="GO" id="GO:0004185">
    <property type="term" value="F:serine-type carboxypeptidase activity"/>
    <property type="evidence" value="ECO:0007669"/>
    <property type="project" value="UniProtKB-UniRule"/>
</dbReference>
<dbReference type="PROSITE" id="PS00560">
    <property type="entry name" value="CARBOXYPEPT_SER_HIS"/>
    <property type="match status" value="1"/>
</dbReference>
<keyword evidence="5" id="KW-0378">Hydrolase</keyword>
<sequence>MDAELDKVQHLPGWGKPATGLFSGYVTVNKTAGRALFYVFAEAEEASESLPLVLWLNGGPGCSSLAGGFLSELGPYYPTNEPGRLQRNDYAWTQAANVIFLESPAFVGWSYSNTSSDADVGDERTAADAYVFLEQFFERFPAFVGRDFWISGESYGGHYVPNLAYEIVRRQRGAPDSKRLINLQGFLVGNAWTDATLDNSGAIDFWWSHALISDDTRAGALRTCNFSNIGPLRGEYSRVDPEACAKFVTRATNEMGAINIYEIYADVCRDWRADADGRQLLRALAGPEAALLRQGQYDACIDNEVQAYFNRQDVQAALHANRSEHALPYGPWLGCSTIVNYSQHDLFSSMLPVYRELLAVEPPLSMLVFSGDVDGIVPVLGTRRWIRALGLPITRPWRPWTSSTGQVGGYVEQYRGLTFATVRNAGHMVPYTQAERSYYLFSRWLKAVHSEERTDVI</sequence>
<dbReference type="Pfam" id="PF00450">
    <property type="entry name" value="Peptidase_S10"/>
    <property type="match status" value="1"/>
</dbReference>
<evidence type="ECO:0000256" key="3">
    <source>
        <dbReference type="ARBA" id="ARBA00023157"/>
    </source>
</evidence>
<keyword evidence="3" id="KW-1015">Disulfide bond</keyword>
<dbReference type="Proteomes" id="UP001445335">
    <property type="component" value="Unassembled WGS sequence"/>
</dbReference>
<dbReference type="SUPFAM" id="SSF53474">
    <property type="entry name" value="alpha/beta-Hydrolases"/>
    <property type="match status" value="1"/>
</dbReference>
<dbReference type="EMBL" id="JALJOU010000014">
    <property type="protein sequence ID" value="KAK9839884.1"/>
    <property type="molecule type" value="Genomic_DNA"/>
</dbReference>
<protein>
    <recommendedName>
        <fullName evidence="5">Carboxypeptidase</fullName>
        <ecNumber evidence="5">3.4.16.-</ecNumber>
    </recommendedName>
</protein>
<dbReference type="PRINTS" id="PR00724">
    <property type="entry name" value="CRBOXYPTASEC"/>
</dbReference>
<dbReference type="FunFam" id="3.40.50.1820:FF:000211">
    <property type="entry name" value="Carboxypeptidase"/>
    <property type="match status" value="1"/>
</dbReference>
<accession>A0AAW1S1F1</accession>
<dbReference type="EC" id="3.4.16.-" evidence="5"/>
<proteinExistence type="inferred from homology"/>
<evidence type="ECO:0000256" key="1">
    <source>
        <dbReference type="ARBA" id="ARBA00009431"/>
    </source>
</evidence>
<keyword evidence="5" id="KW-0645">Protease</keyword>
<gene>
    <name evidence="6" type="ORF">WJX81_008392</name>
</gene>
<keyword evidence="2" id="KW-0732">Signal</keyword>
<dbReference type="GO" id="GO:0006508">
    <property type="term" value="P:proteolysis"/>
    <property type="evidence" value="ECO:0007669"/>
    <property type="project" value="UniProtKB-KW"/>
</dbReference>
<dbReference type="Gene3D" id="3.40.50.11320">
    <property type="match status" value="1"/>
</dbReference>
<evidence type="ECO:0000256" key="2">
    <source>
        <dbReference type="ARBA" id="ARBA00022729"/>
    </source>
</evidence>
<evidence type="ECO:0000256" key="4">
    <source>
        <dbReference type="ARBA" id="ARBA00023180"/>
    </source>
</evidence>
<evidence type="ECO:0000313" key="6">
    <source>
        <dbReference type="EMBL" id="KAK9839884.1"/>
    </source>
</evidence>
<evidence type="ECO:0000256" key="5">
    <source>
        <dbReference type="RuleBase" id="RU361156"/>
    </source>
</evidence>
<organism evidence="6 7">
    <name type="scientific">Elliptochloris bilobata</name>
    <dbReference type="NCBI Taxonomy" id="381761"/>
    <lineage>
        <taxon>Eukaryota</taxon>
        <taxon>Viridiplantae</taxon>
        <taxon>Chlorophyta</taxon>
        <taxon>core chlorophytes</taxon>
        <taxon>Trebouxiophyceae</taxon>
        <taxon>Trebouxiophyceae incertae sedis</taxon>
        <taxon>Elliptochloris clade</taxon>
        <taxon>Elliptochloris</taxon>
    </lineage>
</organism>
<dbReference type="InterPro" id="IPR029058">
    <property type="entry name" value="AB_hydrolase_fold"/>
</dbReference>
<comment type="similarity">
    <text evidence="1 5">Belongs to the peptidase S10 family.</text>
</comment>
<name>A0AAW1S1F1_9CHLO</name>
<dbReference type="InterPro" id="IPR018202">
    <property type="entry name" value="Ser_caboxypep_ser_AS"/>
</dbReference>
<dbReference type="PROSITE" id="PS00131">
    <property type="entry name" value="CARBOXYPEPT_SER_SER"/>
    <property type="match status" value="1"/>
</dbReference>
<dbReference type="PANTHER" id="PTHR11802">
    <property type="entry name" value="SERINE PROTEASE FAMILY S10 SERINE CARBOXYPEPTIDASE"/>
    <property type="match status" value="1"/>
</dbReference>